<name>A0A834G253_RHOSS</name>
<feature type="region of interest" description="Disordered" evidence="1">
    <location>
        <begin position="1"/>
        <end position="24"/>
    </location>
</feature>
<comment type="caution">
    <text evidence="3">The sequence shown here is derived from an EMBL/GenBank/DDBJ whole genome shotgun (WGS) entry which is preliminary data.</text>
</comment>
<keyword evidence="2" id="KW-0472">Membrane</keyword>
<keyword evidence="4" id="KW-1185">Reference proteome</keyword>
<gene>
    <name evidence="3" type="ORF">RHSIM_RhsimUnG0071700</name>
</gene>
<dbReference type="EMBL" id="WJXA01000180">
    <property type="protein sequence ID" value="KAF7114878.1"/>
    <property type="molecule type" value="Genomic_DNA"/>
</dbReference>
<dbReference type="PANTHER" id="PTHR33287">
    <property type="entry name" value="OS03G0453550 PROTEIN"/>
    <property type="match status" value="1"/>
</dbReference>
<dbReference type="OrthoDB" id="10399230at2759"/>
<feature type="compositionally biased region" description="Polar residues" evidence="1">
    <location>
        <begin position="14"/>
        <end position="24"/>
    </location>
</feature>
<evidence type="ECO:0000313" key="4">
    <source>
        <dbReference type="Proteomes" id="UP000626092"/>
    </source>
</evidence>
<dbReference type="AlphaFoldDB" id="A0A834G253"/>
<proteinExistence type="predicted"/>
<keyword evidence="2" id="KW-1133">Transmembrane helix</keyword>
<evidence type="ECO:0000313" key="3">
    <source>
        <dbReference type="EMBL" id="KAF7114878.1"/>
    </source>
</evidence>
<feature type="transmembrane region" description="Helical" evidence="2">
    <location>
        <begin position="165"/>
        <end position="187"/>
    </location>
</feature>
<dbReference type="Proteomes" id="UP000626092">
    <property type="component" value="Unassembled WGS sequence"/>
</dbReference>
<feature type="transmembrane region" description="Helical" evidence="2">
    <location>
        <begin position="60"/>
        <end position="78"/>
    </location>
</feature>
<organism evidence="3 4">
    <name type="scientific">Rhododendron simsii</name>
    <name type="common">Sims's rhododendron</name>
    <dbReference type="NCBI Taxonomy" id="118357"/>
    <lineage>
        <taxon>Eukaryota</taxon>
        <taxon>Viridiplantae</taxon>
        <taxon>Streptophyta</taxon>
        <taxon>Embryophyta</taxon>
        <taxon>Tracheophyta</taxon>
        <taxon>Spermatophyta</taxon>
        <taxon>Magnoliopsida</taxon>
        <taxon>eudicotyledons</taxon>
        <taxon>Gunneridae</taxon>
        <taxon>Pentapetalae</taxon>
        <taxon>asterids</taxon>
        <taxon>Ericales</taxon>
        <taxon>Ericaceae</taxon>
        <taxon>Ericoideae</taxon>
        <taxon>Rhodoreae</taxon>
        <taxon>Rhododendron</taxon>
    </lineage>
</organism>
<feature type="compositionally biased region" description="Basic and acidic residues" evidence="1">
    <location>
        <begin position="1"/>
        <end position="10"/>
    </location>
</feature>
<accession>A0A834G253</accession>
<sequence>METPNEHLEIEATSPPTTQNVPRETIPNTRDELMSWKELLECETMVQNLSGRISSLRKSAFILVNYYFISQAVVFTALSTNTSLVCRDVWFPLFLSLLPGALNLFALFKIGQEYIETKISQKKCKELWRKGDVYMLTQTNVIRVFNDHNKKIVDMIEEKRLTRNLCCCMCAFGLLAAVVAVGSMWMLCEKSIIFIFKSIIFKLKHNAK</sequence>
<evidence type="ECO:0008006" key="5">
    <source>
        <dbReference type="Google" id="ProtNLM"/>
    </source>
</evidence>
<reference evidence="3" key="1">
    <citation type="submission" date="2019-11" db="EMBL/GenBank/DDBJ databases">
        <authorList>
            <person name="Liu Y."/>
            <person name="Hou J."/>
            <person name="Li T.-Q."/>
            <person name="Guan C.-H."/>
            <person name="Wu X."/>
            <person name="Wu H.-Z."/>
            <person name="Ling F."/>
            <person name="Zhang R."/>
            <person name="Shi X.-G."/>
            <person name="Ren J.-P."/>
            <person name="Chen E.-F."/>
            <person name="Sun J.-M."/>
        </authorList>
    </citation>
    <scope>NUCLEOTIDE SEQUENCE</scope>
    <source>
        <strain evidence="3">Adult_tree_wgs_1</strain>
        <tissue evidence="3">Leaves</tissue>
    </source>
</reference>
<protein>
    <recommendedName>
        <fullName evidence="5">Transmembrane protein</fullName>
    </recommendedName>
</protein>
<keyword evidence="2" id="KW-0812">Transmembrane</keyword>
<dbReference type="PANTHER" id="PTHR33287:SF2">
    <property type="entry name" value="TRANSMEMBRANE PROTEIN"/>
    <property type="match status" value="1"/>
</dbReference>
<evidence type="ECO:0000256" key="2">
    <source>
        <dbReference type="SAM" id="Phobius"/>
    </source>
</evidence>
<evidence type="ECO:0000256" key="1">
    <source>
        <dbReference type="SAM" id="MobiDB-lite"/>
    </source>
</evidence>
<feature type="transmembrane region" description="Helical" evidence="2">
    <location>
        <begin position="90"/>
        <end position="108"/>
    </location>
</feature>